<sequence length="305" mass="34544">MARAMVKIPIYRRNSDEIVKYSGRQESLADLIFRFLEEGHELSSGSSCNSSKSSNYGGVDDMVVDDDELVDDNVKSVEEDKAFWESKDQLLQATLCRTTSIETKIRHATKEALRELNLGGNDCACPRPVADGCRNCLQRKISDCLRTAGYNCAVCKSKWRSSPDIPKGEHTYLEVLDSSNSKKKEVRVVIELNFRAEFEMARANEEYNRLTSRLPDLFVGKAERLQALIKILCSSAKKCMKDRKMHMGPWRKHKYMQAKWLSTCERIVPPIQPAGFSGQLPKPRVSVLTFDLVENLPILQCTAVN</sequence>
<dbReference type="InterPro" id="IPR006502">
    <property type="entry name" value="PDDEXK-like"/>
</dbReference>
<dbReference type="NCBIfam" id="TIGR01615">
    <property type="entry name" value="A_thal_3542"/>
    <property type="match status" value="1"/>
</dbReference>
<dbReference type="PANTHER" id="PTHR31579">
    <property type="entry name" value="OS03G0796600 PROTEIN"/>
    <property type="match status" value="1"/>
</dbReference>
<keyword evidence="2" id="KW-1185">Reference proteome</keyword>
<gene>
    <name evidence="1" type="ORF">TEA_023156</name>
</gene>
<evidence type="ECO:0000313" key="1">
    <source>
        <dbReference type="EMBL" id="THG22843.1"/>
    </source>
</evidence>
<reference evidence="1 2" key="1">
    <citation type="journal article" date="2018" name="Proc. Natl. Acad. Sci. U.S.A.">
        <title>Draft genome sequence of Camellia sinensis var. sinensis provides insights into the evolution of the tea genome and tea quality.</title>
        <authorList>
            <person name="Wei C."/>
            <person name="Yang H."/>
            <person name="Wang S."/>
            <person name="Zhao J."/>
            <person name="Liu C."/>
            <person name="Gao L."/>
            <person name="Xia E."/>
            <person name="Lu Y."/>
            <person name="Tai Y."/>
            <person name="She G."/>
            <person name="Sun J."/>
            <person name="Cao H."/>
            <person name="Tong W."/>
            <person name="Gao Q."/>
            <person name="Li Y."/>
            <person name="Deng W."/>
            <person name="Jiang X."/>
            <person name="Wang W."/>
            <person name="Chen Q."/>
            <person name="Zhang S."/>
            <person name="Li H."/>
            <person name="Wu J."/>
            <person name="Wang P."/>
            <person name="Li P."/>
            <person name="Shi C."/>
            <person name="Zheng F."/>
            <person name="Jian J."/>
            <person name="Huang B."/>
            <person name="Shan D."/>
            <person name="Shi M."/>
            <person name="Fang C."/>
            <person name="Yue Y."/>
            <person name="Li F."/>
            <person name="Li D."/>
            <person name="Wei S."/>
            <person name="Han B."/>
            <person name="Jiang C."/>
            <person name="Yin Y."/>
            <person name="Xia T."/>
            <person name="Zhang Z."/>
            <person name="Bennetzen J.L."/>
            <person name="Zhao S."/>
            <person name="Wan X."/>
        </authorList>
    </citation>
    <scope>NUCLEOTIDE SEQUENCE [LARGE SCALE GENOMIC DNA]</scope>
    <source>
        <strain evidence="2">cv. Shuchazao</strain>
        <tissue evidence="1">Leaf</tissue>
    </source>
</reference>
<organism evidence="1 2">
    <name type="scientific">Camellia sinensis var. sinensis</name>
    <name type="common">China tea</name>
    <dbReference type="NCBI Taxonomy" id="542762"/>
    <lineage>
        <taxon>Eukaryota</taxon>
        <taxon>Viridiplantae</taxon>
        <taxon>Streptophyta</taxon>
        <taxon>Embryophyta</taxon>
        <taxon>Tracheophyta</taxon>
        <taxon>Spermatophyta</taxon>
        <taxon>Magnoliopsida</taxon>
        <taxon>eudicotyledons</taxon>
        <taxon>Gunneridae</taxon>
        <taxon>Pentapetalae</taxon>
        <taxon>asterids</taxon>
        <taxon>Ericales</taxon>
        <taxon>Theaceae</taxon>
        <taxon>Camellia</taxon>
    </lineage>
</organism>
<accession>A0A4S4F0A6</accession>
<protein>
    <submittedName>
        <fullName evidence="1">Uncharacterized protein</fullName>
    </submittedName>
</protein>
<dbReference type="Pfam" id="PF04720">
    <property type="entry name" value="PDDEXK_6"/>
    <property type="match status" value="1"/>
</dbReference>
<comment type="caution">
    <text evidence="1">The sequence shown here is derived from an EMBL/GenBank/DDBJ whole genome shotgun (WGS) entry which is preliminary data.</text>
</comment>
<dbReference type="AlphaFoldDB" id="A0A4S4F0A6"/>
<name>A0A4S4F0A6_CAMSN</name>
<dbReference type="PANTHER" id="PTHR31579:SF58">
    <property type="entry name" value="PLANT-SPECIFIC DOMAIN TIGR01615 FAMILY PROTEIN"/>
    <property type="match status" value="1"/>
</dbReference>
<dbReference type="EMBL" id="SDRB02000649">
    <property type="protein sequence ID" value="THG22843.1"/>
    <property type="molecule type" value="Genomic_DNA"/>
</dbReference>
<dbReference type="Proteomes" id="UP000306102">
    <property type="component" value="Unassembled WGS sequence"/>
</dbReference>
<evidence type="ECO:0000313" key="2">
    <source>
        <dbReference type="Proteomes" id="UP000306102"/>
    </source>
</evidence>
<proteinExistence type="predicted"/>